<evidence type="ECO:0000259" key="4">
    <source>
        <dbReference type="Pfam" id="PF03470"/>
    </source>
</evidence>
<organism evidence="5 6">
    <name type="scientific">Riccia fluitans</name>
    <dbReference type="NCBI Taxonomy" id="41844"/>
    <lineage>
        <taxon>Eukaryota</taxon>
        <taxon>Viridiplantae</taxon>
        <taxon>Streptophyta</taxon>
        <taxon>Embryophyta</taxon>
        <taxon>Marchantiophyta</taxon>
        <taxon>Marchantiopsida</taxon>
        <taxon>Marchantiidae</taxon>
        <taxon>Marchantiales</taxon>
        <taxon>Ricciaceae</taxon>
        <taxon>Riccia</taxon>
    </lineage>
</organism>
<dbReference type="AlphaFoldDB" id="A0ABD1YPR3"/>
<comment type="caution">
    <text evidence="5">The sequence shown here is derived from an EMBL/GenBank/DDBJ whole genome shotgun (WGS) entry which is preliminary data.</text>
</comment>
<evidence type="ECO:0000256" key="2">
    <source>
        <dbReference type="ARBA" id="ARBA00023158"/>
    </source>
</evidence>
<dbReference type="InterPro" id="IPR038588">
    <property type="entry name" value="XS_domain_sf"/>
</dbReference>
<accession>A0ABD1YPR3</accession>
<reference evidence="5 6" key="1">
    <citation type="submission" date="2024-09" db="EMBL/GenBank/DDBJ databases">
        <title>Chromosome-scale assembly of Riccia fluitans.</title>
        <authorList>
            <person name="Paukszto L."/>
            <person name="Sawicki J."/>
            <person name="Karawczyk K."/>
            <person name="Piernik-Szablinska J."/>
            <person name="Szczecinska M."/>
            <person name="Mazdziarz M."/>
        </authorList>
    </citation>
    <scope>NUCLEOTIDE SEQUENCE [LARGE SCALE GENOMIC DNA]</scope>
    <source>
        <strain evidence="5">Rf_01</strain>
        <tissue evidence="5">Aerial parts of the thallus</tissue>
    </source>
</reference>
<keyword evidence="2" id="KW-0943">RNA-mediated gene silencing</keyword>
<dbReference type="InterPro" id="IPR005380">
    <property type="entry name" value="XS_domain"/>
</dbReference>
<dbReference type="Proteomes" id="UP001605036">
    <property type="component" value="Unassembled WGS sequence"/>
</dbReference>
<evidence type="ECO:0000259" key="3">
    <source>
        <dbReference type="Pfam" id="PF03468"/>
    </source>
</evidence>
<dbReference type="InterPro" id="IPR005381">
    <property type="entry name" value="Znf-XS_domain"/>
</dbReference>
<feature type="domain" description="XS" evidence="3">
    <location>
        <begin position="115"/>
        <end position="228"/>
    </location>
</feature>
<evidence type="ECO:0000313" key="5">
    <source>
        <dbReference type="EMBL" id="KAL2632776.1"/>
    </source>
</evidence>
<dbReference type="InterPro" id="IPR045177">
    <property type="entry name" value="FDM1-5/IDN2"/>
</dbReference>
<feature type="domain" description="Zinc finger-XS" evidence="4">
    <location>
        <begin position="43"/>
        <end position="83"/>
    </location>
</feature>
<dbReference type="PANTHER" id="PTHR21596:SF3">
    <property type="entry name" value="FACTOR OF DNA METHYLATION 1-RELATED"/>
    <property type="match status" value="1"/>
</dbReference>
<protein>
    <submittedName>
        <fullName evidence="5">Uncharacterized protein</fullName>
    </submittedName>
</protein>
<dbReference type="Pfam" id="PF03470">
    <property type="entry name" value="zf-XS"/>
    <property type="match status" value="1"/>
</dbReference>
<dbReference type="EMBL" id="JBHFFA010000003">
    <property type="protein sequence ID" value="KAL2632776.1"/>
    <property type="molecule type" value="Genomic_DNA"/>
</dbReference>
<dbReference type="Gene3D" id="3.30.70.2890">
    <property type="entry name" value="XS domain"/>
    <property type="match status" value="1"/>
</dbReference>
<dbReference type="PANTHER" id="PTHR21596">
    <property type="entry name" value="RIBONUCLEASE P SUBUNIT P38"/>
    <property type="match status" value="1"/>
</dbReference>
<proteinExistence type="predicted"/>
<name>A0ABD1YPR3_9MARC</name>
<gene>
    <name evidence="5" type="ORF">R1flu_004255</name>
</gene>
<dbReference type="Pfam" id="PF03468">
    <property type="entry name" value="XS"/>
    <property type="match status" value="1"/>
</dbReference>
<evidence type="ECO:0000256" key="1">
    <source>
        <dbReference type="ARBA" id="ARBA00023054"/>
    </source>
</evidence>
<sequence length="231" mass="26656">MSEDEDVHDEYSDDDIESIEEEALQLLESKKMIVENADGTFRCPYSPSRKKQSYPYKDLLQHAEGVAKGKRGAEAAGRHMALAKYLKSHLFAKASPKVERVHKLQMAAPERREEEDLLVWPWCGVVYNIDNSKRGENGQRVGIGNSELKHFFKVFHLEKGTSAGALSRTIWALLLYSSGEIWKDLTTLKHLTMFIDNGHGRRDWEKVNERNELGMQLYGWLARKDDYQREK</sequence>
<keyword evidence="6" id="KW-1185">Reference proteome</keyword>
<keyword evidence="1" id="KW-0175">Coiled coil</keyword>
<dbReference type="GO" id="GO:0031047">
    <property type="term" value="P:regulatory ncRNA-mediated gene silencing"/>
    <property type="evidence" value="ECO:0007669"/>
    <property type="project" value="UniProtKB-KW"/>
</dbReference>
<evidence type="ECO:0000313" key="6">
    <source>
        <dbReference type="Proteomes" id="UP001605036"/>
    </source>
</evidence>